<gene>
    <name evidence="4" type="ORF">PUR29_08060</name>
</gene>
<evidence type="ECO:0000313" key="5">
    <source>
        <dbReference type="Proteomes" id="UP001407347"/>
    </source>
</evidence>
<organism evidence="4 5">
    <name type="scientific">Methylobacterium ajmalii</name>
    <dbReference type="NCBI Taxonomy" id="2738439"/>
    <lineage>
        <taxon>Bacteria</taxon>
        <taxon>Pseudomonadati</taxon>
        <taxon>Pseudomonadota</taxon>
        <taxon>Alphaproteobacteria</taxon>
        <taxon>Hyphomicrobiales</taxon>
        <taxon>Methylobacteriaceae</taxon>
        <taxon>Methylobacterium</taxon>
    </lineage>
</organism>
<comment type="caution">
    <text evidence="4">The sequence shown here is derived from an EMBL/GenBank/DDBJ whole genome shotgun (WGS) entry which is preliminary data.</text>
</comment>
<dbReference type="InterPro" id="IPR002477">
    <property type="entry name" value="Peptidoglycan-bd-like"/>
</dbReference>
<name>A0ABU9ZPZ4_9HYPH</name>
<keyword evidence="2" id="KW-1133">Transmembrane helix</keyword>
<evidence type="ECO:0000256" key="2">
    <source>
        <dbReference type="SAM" id="Phobius"/>
    </source>
</evidence>
<evidence type="ECO:0000313" key="4">
    <source>
        <dbReference type="EMBL" id="MEN3233558.1"/>
    </source>
</evidence>
<proteinExistence type="predicted"/>
<feature type="compositionally biased region" description="Basic and acidic residues" evidence="1">
    <location>
        <begin position="1"/>
        <end position="35"/>
    </location>
</feature>
<dbReference type="InterPro" id="IPR036365">
    <property type="entry name" value="PGBD-like_sf"/>
</dbReference>
<feature type="compositionally biased region" description="Basic and acidic residues" evidence="1">
    <location>
        <begin position="130"/>
        <end position="162"/>
    </location>
</feature>
<protein>
    <submittedName>
        <fullName evidence="4">Peptidoglycan-binding protein</fullName>
    </submittedName>
</protein>
<evidence type="ECO:0000256" key="1">
    <source>
        <dbReference type="SAM" id="MobiDB-lite"/>
    </source>
</evidence>
<feature type="region of interest" description="Disordered" evidence="1">
    <location>
        <begin position="1"/>
        <end position="81"/>
    </location>
</feature>
<feature type="domain" description="Peptidoglycan binding-like" evidence="3">
    <location>
        <begin position="268"/>
        <end position="307"/>
    </location>
</feature>
<feature type="region of interest" description="Disordered" evidence="1">
    <location>
        <begin position="122"/>
        <end position="259"/>
    </location>
</feature>
<sequence>MSEAPARRRDGALDRRRDAASPRRPADAPARRPDPDVAPAGEAADAPALTADARPAPRVRTTPRAPRPARSAPRPAGALDRIRGRADRILRHPAGIVGGLLALGAVAAVAANALSFQTGRHPAPLFAKASPDKAPSDGKGPDGKDLGGKDTAGKIPADRLAPDTRAAQAAGELPPRAAKPDVSKPDGIGALLRDDRTTASLGPKAEPTRAAKAAPGRETAGREIQGREAPAKAASHAPVREARASEPKASALHAAAPATGLVKPDRSVAYAQRALIKLGYGPLTVDGIAGPTTRAALARFERERRLPGASVARRTLQELEARSGLKPE</sequence>
<feature type="compositionally biased region" description="Low complexity" evidence="1">
    <location>
        <begin position="247"/>
        <end position="258"/>
    </location>
</feature>
<feature type="transmembrane region" description="Helical" evidence="2">
    <location>
        <begin position="93"/>
        <end position="114"/>
    </location>
</feature>
<evidence type="ECO:0000259" key="3">
    <source>
        <dbReference type="Pfam" id="PF01471"/>
    </source>
</evidence>
<dbReference type="SUPFAM" id="SSF47090">
    <property type="entry name" value="PGBD-like"/>
    <property type="match status" value="1"/>
</dbReference>
<keyword evidence="2" id="KW-0812">Transmembrane</keyword>
<reference evidence="4 5" key="1">
    <citation type="journal article" date="2023" name="PLoS ONE">
        <title>Complete genome assembly of Hawai'i environmental nontuberculous mycobacteria reveals unexpected co-isolation with methylobacteria.</title>
        <authorList>
            <person name="Hendrix J."/>
            <person name="Epperson L.E."/>
            <person name="Tong E.I."/>
            <person name="Chan Y.L."/>
            <person name="Hasan N.A."/>
            <person name="Dawrs S.N."/>
            <person name="Norton G.J."/>
            <person name="Virdi R."/>
            <person name="Crooks J.L."/>
            <person name="Chan E.D."/>
            <person name="Honda J.R."/>
            <person name="Strong M."/>
        </authorList>
    </citation>
    <scope>NUCLEOTIDE SEQUENCE [LARGE SCALE GENOMIC DNA]</scope>
    <source>
        <strain evidence="4 5">NJH_HI04-1</strain>
    </source>
</reference>
<dbReference type="InterPro" id="IPR036366">
    <property type="entry name" value="PGBDSf"/>
</dbReference>
<keyword evidence="5" id="KW-1185">Reference proteome</keyword>
<feature type="compositionally biased region" description="Basic and acidic residues" evidence="1">
    <location>
        <begin position="219"/>
        <end position="230"/>
    </location>
</feature>
<keyword evidence="2" id="KW-0472">Membrane</keyword>
<dbReference type="Pfam" id="PF01471">
    <property type="entry name" value="PG_binding_1"/>
    <property type="match status" value="1"/>
</dbReference>
<dbReference type="Gene3D" id="1.10.101.10">
    <property type="entry name" value="PGBD-like superfamily/PGBD"/>
    <property type="match status" value="1"/>
</dbReference>
<dbReference type="Proteomes" id="UP001407347">
    <property type="component" value="Unassembled WGS sequence"/>
</dbReference>
<dbReference type="EMBL" id="JAQYXP010000001">
    <property type="protein sequence ID" value="MEN3233558.1"/>
    <property type="molecule type" value="Genomic_DNA"/>
</dbReference>
<dbReference type="RefSeq" id="WP_346012871.1">
    <property type="nucleotide sequence ID" value="NZ_JAQYXP010000001.1"/>
</dbReference>
<feature type="compositionally biased region" description="Low complexity" evidence="1">
    <location>
        <begin position="37"/>
        <end position="76"/>
    </location>
</feature>
<accession>A0ABU9ZPZ4</accession>